<name>A0AAU9G478_DROMD</name>
<organism evidence="2 3">
    <name type="scientific">Drosophila madeirensis</name>
    <name type="common">Fruit fly</name>
    <dbReference type="NCBI Taxonomy" id="30013"/>
    <lineage>
        <taxon>Eukaryota</taxon>
        <taxon>Metazoa</taxon>
        <taxon>Ecdysozoa</taxon>
        <taxon>Arthropoda</taxon>
        <taxon>Hexapoda</taxon>
        <taxon>Insecta</taxon>
        <taxon>Pterygota</taxon>
        <taxon>Neoptera</taxon>
        <taxon>Endopterygota</taxon>
        <taxon>Diptera</taxon>
        <taxon>Brachycera</taxon>
        <taxon>Muscomorpha</taxon>
        <taxon>Ephydroidea</taxon>
        <taxon>Drosophilidae</taxon>
        <taxon>Drosophila</taxon>
        <taxon>Sophophora</taxon>
    </lineage>
</organism>
<protein>
    <submittedName>
        <fullName evidence="2">Uncharacterized protein</fullName>
    </submittedName>
</protein>
<dbReference type="Proteomes" id="UP001500889">
    <property type="component" value="Chromosome A"/>
</dbReference>
<dbReference type="EMBL" id="AP029266">
    <property type="protein sequence ID" value="BFG02487.1"/>
    <property type="molecule type" value="Genomic_DNA"/>
</dbReference>
<evidence type="ECO:0000313" key="2">
    <source>
        <dbReference type="EMBL" id="BFG02487.1"/>
    </source>
</evidence>
<feature type="region of interest" description="Disordered" evidence="1">
    <location>
        <begin position="80"/>
        <end position="105"/>
    </location>
</feature>
<keyword evidence="3" id="KW-1185">Reference proteome</keyword>
<proteinExistence type="predicted"/>
<evidence type="ECO:0000256" key="1">
    <source>
        <dbReference type="SAM" id="MobiDB-lite"/>
    </source>
</evidence>
<dbReference type="AlphaFoldDB" id="A0AAU9G478"/>
<gene>
    <name evidence="2" type="ORF">DMAD_01978</name>
</gene>
<sequence length="191" mass="20711">MDNINEIAAEAALANAGTESVSHFAFELDNNSEGLHELAPGNGPISVAVSTRTFTDEEFGYATFQMIFGDADDELLQSPLMQNDDDRSTNNTPQPPPTAPNTPINFGALDVDMDMPAIPEMDMDMPAIPELNMNLQDLAELNMNVPVWPELNMNPPALLDQPQPLGQGDPLLGVNDGPELLFTVAQISRFM</sequence>
<accession>A0AAU9G478</accession>
<evidence type="ECO:0000313" key="3">
    <source>
        <dbReference type="Proteomes" id="UP001500889"/>
    </source>
</evidence>
<reference evidence="2 3" key="1">
    <citation type="submission" date="2024-02" db="EMBL/GenBank/DDBJ databases">
        <title>A chromosome-level genome assembly of Drosophila madeirensis, a fruit fly species endemic to Madeira island.</title>
        <authorList>
            <person name="Tomihara K."/>
            <person name="Llopart A."/>
            <person name="Yamamoto D."/>
        </authorList>
    </citation>
    <scope>NUCLEOTIDE SEQUENCE [LARGE SCALE GENOMIC DNA]</scope>
    <source>
        <strain evidence="2 3">RF1</strain>
    </source>
</reference>